<dbReference type="EMBL" id="QOIL01000002">
    <property type="protein sequence ID" value="RCG32631.1"/>
    <property type="molecule type" value="Genomic_DNA"/>
</dbReference>
<proteinExistence type="predicted"/>
<comment type="caution">
    <text evidence="1">The sequence shown here is derived from an EMBL/GenBank/DDBJ whole genome shotgun (WGS) entry which is preliminary data.</text>
</comment>
<protein>
    <submittedName>
        <fullName evidence="1">WXG100 family type VII secretion target</fullName>
    </submittedName>
</protein>
<dbReference type="Proteomes" id="UP000253094">
    <property type="component" value="Unassembled WGS sequence"/>
</dbReference>
<dbReference type="Pfam" id="PF06013">
    <property type="entry name" value="WXG100"/>
    <property type="match status" value="1"/>
</dbReference>
<sequence>MARPYSMEVTMAPQTAANLPQIVESAKKTEAAHTLIGSIQSQLQGHVADLRAGWGGQSGMAFETVYNQWNTELGVVLRELQELARKLHATEARYRVTEDAGAAAAHRLTANINV</sequence>
<accession>A0A367FQS9</accession>
<dbReference type="AlphaFoldDB" id="A0A367FQS9"/>
<dbReference type="NCBIfam" id="TIGR03930">
    <property type="entry name" value="WXG100_ESAT6"/>
    <property type="match status" value="1"/>
</dbReference>
<keyword evidence="2" id="KW-1185">Reference proteome</keyword>
<dbReference type="SUPFAM" id="SSF140453">
    <property type="entry name" value="EsxAB dimer-like"/>
    <property type="match status" value="1"/>
</dbReference>
<evidence type="ECO:0000313" key="2">
    <source>
        <dbReference type="Proteomes" id="UP000253094"/>
    </source>
</evidence>
<dbReference type="InterPro" id="IPR010310">
    <property type="entry name" value="T7SS_ESAT-6-like"/>
</dbReference>
<dbReference type="Gene3D" id="1.10.287.1060">
    <property type="entry name" value="ESAT-6-like"/>
    <property type="match status" value="1"/>
</dbReference>
<organism evidence="1 2">
    <name type="scientific">Sphaerisporangium album</name>
    <dbReference type="NCBI Taxonomy" id="509200"/>
    <lineage>
        <taxon>Bacteria</taxon>
        <taxon>Bacillati</taxon>
        <taxon>Actinomycetota</taxon>
        <taxon>Actinomycetes</taxon>
        <taxon>Streptosporangiales</taxon>
        <taxon>Streptosporangiaceae</taxon>
        <taxon>Sphaerisporangium</taxon>
    </lineage>
</organism>
<reference evidence="1 2" key="1">
    <citation type="submission" date="2018-06" db="EMBL/GenBank/DDBJ databases">
        <title>Sphaerisporangium craniellae sp. nov., isolated from a marine sponge in the South China Sea.</title>
        <authorList>
            <person name="Li L."/>
        </authorList>
    </citation>
    <scope>NUCLEOTIDE SEQUENCE [LARGE SCALE GENOMIC DNA]</scope>
    <source>
        <strain evidence="1 2">CCTCC AA 208026</strain>
    </source>
</reference>
<gene>
    <name evidence="1" type="ORF">DQ384_03835</name>
</gene>
<name>A0A367FQS9_9ACTN</name>
<dbReference type="InterPro" id="IPR036689">
    <property type="entry name" value="ESAT-6-like_sf"/>
</dbReference>
<evidence type="ECO:0000313" key="1">
    <source>
        <dbReference type="EMBL" id="RCG32631.1"/>
    </source>
</evidence>